<dbReference type="AlphaFoldDB" id="V4Q6C9"/>
<keyword evidence="1" id="KW-0812">Transmembrane</keyword>
<comment type="caution">
    <text evidence="2">The sequence shown here is derived from an EMBL/GenBank/DDBJ whole genome shotgun (WGS) entry which is preliminary data.</text>
</comment>
<proteinExistence type="predicted"/>
<dbReference type="RefSeq" id="WP_018080536.1">
    <property type="nucleotide sequence ID" value="NZ_AQWM01000002.1"/>
</dbReference>
<dbReference type="STRING" id="1121022.GCA_000376105_00869"/>
<reference evidence="2 3" key="1">
    <citation type="journal article" date="2014" name="Nature">
        <title>Sequential evolution of bacterial morphology by co-option of a developmental regulator.</title>
        <authorList>
            <person name="Jiang C."/>
            <person name="Brown P.J."/>
            <person name="Ducret A."/>
            <person name="Brun Y.V."/>
        </authorList>
    </citation>
    <scope>NUCLEOTIDE SEQUENCE [LARGE SCALE GENOMIC DNA]</scope>
    <source>
        <strain evidence="2 3">DSM 16100</strain>
    </source>
</reference>
<keyword evidence="3" id="KW-1185">Reference proteome</keyword>
<dbReference type="EMBL" id="AWGB01000008">
    <property type="protein sequence ID" value="ESQ93395.1"/>
    <property type="molecule type" value="Genomic_DNA"/>
</dbReference>
<sequence length="78" mass="8489">MKFSSPVQSAEGLTSYARVNRIRPWSVALNILEGLLGLLGVVVLILVIRAGSFEKAGLIIDQTLGNVTNSFEKLIPHR</sequence>
<protein>
    <submittedName>
        <fullName evidence="2">Uncharacterized protein</fullName>
    </submittedName>
</protein>
<dbReference type="Proteomes" id="UP000017837">
    <property type="component" value="Unassembled WGS sequence"/>
</dbReference>
<organism evidence="2 3">
    <name type="scientific">Asticcacaulis benevestitus DSM 16100 = ATCC BAA-896</name>
    <dbReference type="NCBI Taxonomy" id="1121022"/>
    <lineage>
        <taxon>Bacteria</taxon>
        <taxon>Pseudomonadati</taxon>
        <taxon>Pseudomonadota</taxon>
        <taxon>Alphaproteobacteria</taxon>
        <taxon>Caulobacterales</taxon>
        <taxon>Caulobacteraceae</taxon>
        <taxon>Asticcacaulis</taxon>
    </lineage>
</organism>
<dbReference type="PATRIC" id="fig|1121022.4.peg.1134"/>
<feature type="transmembrane region" description="Helical" evidence="1">
    <location>
        <begin position="27"/>
        <end position="48"/>
    </location>
</feature>
<gene>
    <name evidence="2" type="ORF">ABENE_05700</name>
</gene>
<keyword evidence="1" id="KW-0472">Membrane</keyword>
<dbReference type="OrthoDB" id="7173714at2"/>
<accession>V4Q6C9</accession>
<evidence type="ECO:0000313" key="2">
    <source>
        <dbReference type="EMBL" id="ESQ93395.1"/>
    </source>
</evidence>
<keyword evidence="1" id="KW-1133">Transmembrane helix</keyword>
<evidence type="ECO:0000313" key="3">
    <source>
        <dbReference type="Proteomes" id="UP000017837"/>
    </source>
</evidence>
<evidence type="ECO:0000256" key="1">
    <source>
        <dbReference type="SAM" id="Phobius"/>
    </source>
</evidence>
<name>V4Q6C9_9CAUL</name>